<dbReference type="PROSITE" id="PS50893">
    <property type="entry name" value="ABC_TRANSPORTER_2"/>
    <property type="match status" value="1"/>
</dbReference>
<dbReference type="InterPro" id="IPR027417">
    <property type="entry name" value="P-loop_NTPase"/>
</dbReference>
<reference evidence="7 8" key="1">
    <citation type="submission" date="2019-03" db="EMBL/GenBank/DDBJ databases">
        <authorList>
            <person name="Nijsse B."/>
        </authorList>
    </citation>
    <scope>NUCLEOTIDE SEQUENCE [LARGE SCALE GENOMIC DNA]</scope>
    <source>
        <strain evidence="7">Desulfoluna butyratoxydans MSL71</strain>
    </source>
</reference>
<keyword evidence="2" id="KW-0547">Nucleotide-binding</keyword>
<evidence type="ECO:0000256" key="5">
    <source>
        <dbReference type="ARBA" id="ARBA00037066"/>
    </source>
</evidence>
<gene>
    <name evidence="7" type="ORF">MSL71_39260</name>
</gene>
<dbReference type="PANTHER" id="PTHR42794">
    <property type="entry name" value="HEMIN IMPORT ATP-BINDING PROTEIN HMUV"/>
    <property type="match status" value="1"/>
</dbReference>
<feature type="domain" description="ABC transporter" evidence="6">
    <location>
        <begin position="3"/>
        <end position="237"/>
    </location>
</feature>
<sequence>MRIDIENLSFSYGGRAVLNGIDMVAQPGEITCVVGPNGSGKSTLVKCIETLLIPSGGRVLLGGEDARSMQRVAIARRIGYVPQRFDLAFSTSVFDLVLMGRRPHVSWKSSARDMDIVIDTLVEMELESVAMRPFQLLSGGQQQRVMVARALAQQPECLLLDEPTSALDIAHQLALMDTVSEYAKNKGLSVLMVVHDLNLAARYADSIVMMKDGRVVVQGEPEGVLTRENLSGVFGVQALVGKQKGRATVIPVATERVEAARMT</sequence>
<dbReference type="InterPro" id="IPR003439">
    <property type="entry name" value="ABC_transporter-like_ATP-bd"/>
</dbReference>
<keyword evidence="3" id="KW-0067">ATP-binding</keyword>
<dbReference type="FunFam" id="3.40.50.300:FF:000134">
    <property type="entry name" value="Iron-enterobactin ABC transporter ATP-binding protein"/>
    <property type="match status" value="1"/>
</dbReference>
<proteinExistence type="predicted"/>
<dbReference type="GO" id="GO:0005524">
    <property type="term" value="F:ATP binding"/>
    <property type="evidence" value="ECO:0007669"/>
    <property type="project" value="UniProtKB-KW"/>
</dbReference>
<accession>A0A4U8YXR5</accession>
<dbReference type="AlphaFoldDB" id="A0A4U8YXR5"/>
<dbReference type="Gene3D" id="3.40.50.300">
    <property type="entry name" value="P-loop containing nucleotide triphosphate hydrolases"/>
    <property type="match status" value="1"/>
</dbReference>
<protein>
    <submittedName>
        <fullName evidence="7">Abc transporter-like</fullName>
    </submittedName>
</protein>
<evidence type="ECO:0000313" key="7">
    <source>
        <dbReference type="EMBL" id="VFQ46263.1"/>
    </source>
</evidence>
<dbReference type="CDD" id="cd03214">
    <property type="entry name" value="ABC_Iron-Siderophores_B12_Hemin"/>
    <property type="match status" value="1"/>
</dbReference>
<dbReference type="GO" id="GO:0016887">
    <property type="term" value="F:ATP hydrolysis activity"/>
    <property type="evidence" value="ECO:0007669"/>
    <property type="project" value="InterPro"/>
</dbReference>
<keyword evidence="8" id="KW-1185">Reference proteome</keyword>
<keyword evidence="4" id="KW-1278">Translocase</keyword>
<evidence type="ECO:0000256" key="4">
    <source>
        <dbReference type="ARBA" id="ARBA00022967"/>
    </source>
</evidence>
<keyword evidence="1" id="KW-0813">Transport</keyword>
<dbReference type="SUPFAM" id="SSF52540">
    <property type="entry name" value="P-loop containing nucleoside triphosphate hydrolases"/>
    <property type="match status" value="1"/>
</dbReference>
<dbReference type="PANTHER" id="PTHR42794:SF1">
    <property type="entry name" value="HEMIN IMPORT ATP-BINDING PROTEIN HMUV"/>
    <property type="match status" value="1"/>
</dbReference>
<dbReference type="InterPro" id="IPR003593">
    <property type="entry name" value="AAA+_ATPase"/>
</dbReference>
<comment type="function">
    <text evidence="5">Part of the ABC transporter complex HmuTUV involved in hemin import. Responsible for energy coupling to the transport system.</text>
</comment>
<dbReference type="InterPro" id="IPR017871">
    <property type="entry name" value="ABC_transporter-like_CS"/>
</dbReference>
<dbReference type="Pfam" id="PF00005">
    <property type="entry name" value="ABC_tran"/>
    <property type="match status" value="1"/>
</dbReference>
<evidence type="ECO:0000313" key="8">
    <source>
        <dbReference type="Proteomes" id="UP000507962"/>
    </source>
</evidence>
<dbReference type="RefSeq" id="WP_180143753.1">
    <property type="nucleotide sequence ID" value="NZ_CAADHO010000008.1"/>
</dbReference>
<dbReference type="Proteomes" id="UP000507962">
    <property type="component" value="Unassembled WGS sequence"/>
</dbReference>
<dbReference type="EMBL" id="CAADHO010000008">
    <property type="protein sequence ID" value="VFQ46263.1"/>
    <property type="molecule type" value="Genomic_DNA"/>
</dbReference>
<dbReference type="PROSITE" id="PS00211">
    <property type="entry name" value="ABC_TRANSPORTER_1"/>
    <property type="match status" value="1"/>
</dbReference>
<dbReference type="SMART" id="SM00382">
    <property type="entry name" value="AAA"/>
    <property type="match status" value="1"/>
</dbReference>
<evidence type="ECO:0000256" key="2">
    <source>
        <dbReference type="ARBA" id="ARBA00022741"/>
    </source>
</evidence>
<organism evidence="7 8">
    <name type="scientific">Desulfoluna butyratoxydans</name>
    <dbReference type="NCBI Taxonomy" id="231438"/>
    <lineage>
        <taxon>Bacteria</taxon>
        <taxon>Pseudomonadati</taxon>
        <taxon>Thermodesulfobacteriota</taxon>
        <taxon>Desulfobacteria</taxon>
        <taxon>Desulfobacterales</taxon>
        <taxon>Desulfolunaceae</taxon>
        <taxon>Desulfoluna</taxon>
    </lineage>
</organism>
<evidence type="ECO:0000256" key="1">
    <source>
        <dbReference type="ARBA" id="ARBA00022448"/>
    </source>
</evidence>
<evidence type="ECO:0000259" key="6">
    <source>
        <dbReference type="PROSITE" id="PS50893"/>
    </source>
</evidence>
<evidence type="ECO:0000256" key="3">
    <source>
        <dbReference type="ARBA" id="ARBA00022840"/>
    </source>
</evidence>
<name>A0A4U8YXR5_9BACT</name>